<evidence type="ECO:0000313" key="1">
    <source>
        <dbReference type="EMBL" id="JAD61835.1"/>
    </source>
</evidence>
<organism evidence="1">
    <name type="scientific">Arundo donax</name>
    <name type="common">Giant reed</name>
    <name type="synonym">Donax arundinaceus</name>
    <dbReference type="NCBI Taxonomy" id="35708"/>
    <lineage>
        <taxon>Eukaryota</taxon>
        <taxon>Viridiplantae</taxon>
        <taxon>Streptophyta</taxon>
        <taxon>Embryophyta</taxon>
        <taxon>Tracheophyta</taxon>
        <taxon>Spermatophyta</taxon>
        <taxon>Magnoliopsida</taxon>
        <taxon>Liliopsida</taxon>
        <taxon>Poales</taxon>
        <taxon>Poaceae</taxon>
        <taxon>PACMAD clade</taxon>
        <taxon>Arundinoideae</taxon>
        <taxon>Arundineae</taxon>
        <taxon>Arundo</taxon>
    </lineage>
</organism>
<reference evidence="1" key="1">
    <citation type="submission" date="2014-09" db="EMBL/GenBank/DDBJ databases">
        <authorList>
            <person name="Magalhaes I.L.F."/>
            <person name="Oliveira U."/>
            <person name="Santos F.R."/>
            <person name="Vidigal T.H.D.A."/>
            <person name="Brescovit A.D."/>
            <person name="Santos A.J."/>
        </authorList>
    </citation>
    <scope>NUCLEOTIDE SEQUENCE</scope>
    <source>
        <tissue evidence="1">Shoot tissue taken approximately 20 cm above the soil surface</tissue>
    </source>
</reference>
<name>A0A0A9BKT6_ARUDO</name>
<proteinExistence type="predicted"/>
<dbReference type="AlphaFoldDB" id="A0A0A9BKT6"/>
<sequence>MHTSTYLVRTHNWEYILCNKL</sequence>
<protein>
    <submittedName>
        <fullName evidence="1">Uncharacterized protein</fullName>
    </submittedName>
</protein>
<reference evidence="1" key="2">
    <citation type="journal article" date="2015" name="Data Brief">
        <title>Shoot transcriptome of the giant reed, Arundo donax.</title>
        <authorList>
            <person name="Barrero R.A."/>
            <person name="Guerrero F.D."/>
            <person name="Moolhuijzen P."/>
            <person name="Goolsby J.A."/>
            <person name="Tidwell J."/>
            <person name="Bellgard S.E."/>
            <person name="Bellgard M.I."/>
        </authorList>
    </citation>
    <scope>NUCLEOTIDE SEQUENCE</scope>
    <source>
        <tissue evidence="1">Shoot tissue taken approximately 20 cm above the soil surface</tissue>
    </source>
</reference>
<dbReference type="EMBL" id="GBRH01236060">
    <property type="protein sequence ID" value="JAD61835.1"/>
    <property type="molecule type" value="Transcribed_RNA"/>
</dbReference>
<accession>A0A0A9BKT6</accession>